<evidence type="ECO:0000313" key="3">
    <source>
        <dbReference type="EMBL" id="CEM13174.1"/>
    </source>
</evidence>
<dbReference type="InterPro" id="IPR020094">
    <property type="entry name" value="TruA/RsuA/RluB/E/F_N"/>
</dbReference>
<dbReference type="Gene3D" id="3.30.70.580">
    <property type="entry name" value="Pseudouridine synthase I, catalytic domain, N-terminal subdomain"/>
    <property type="match status" value="1"/>
</dbReference>
<dbReference type="SUPFAM" id="SSF55120">
    <property type="entry name" value="Pseudouridine synthase"/>
    <property type="match status" value="1"/>
</dbReference>
<gene>
    <name evidence="3" type="ORF">Vbra_5884</name>
</gene>
<dbReference type="EMBL" id="CDMY01000445">
    <property type="protein sequence ID" value="CEM13174.1"/>
    <property type="molecule type" value="Genomic_DNA"/>
</dbReference>
<sequence length="490" mass="55037">MNEPDLLGSSDPSTPEECGDLAHAQLRYCRLCVTATFLLTVCCIPHRLEAFRAAPHPNDPSSSLQPFRRHAAPFQRHRHHCDLSAAPVDVDVVEEKAPPPGEVPSYYYVSTDAADLTDVEWCERRRRSAMDEGRVEFSSPAEHIAFGRMVGYLVWVTYDGRQFESFDDSPTDSAIKAYLVNILDDELRLRPKSALQHCVRTDAGMSALENVFLFDSNCRPDIESIVRRFNLKGSGVKITKMIKVLDHLYLHELLDSCEFFVRIPFEDPQLVTKNKNEISNACAKFTGTIDFADYTSAKASSTTRTVAVQYDEATGGLRFICEGQDFLPDQVAMMAAEILSGSKDTPLPPQLITLRSVSLNSNRLQNVAYRDVKEPLPAELSEAKQERCGDVLVLSLNDAQYDRMKENEGALEVQVRTSIGKVAYLRGWKETRPDGKALAKVLRREDRKRKGLPDEEAEAAMEDPQYKSSAEKRKEAEALLDRLRQIRGSS</sequence>
<dbReference type="GO" id="GO:0003723">
    <property type="term" value="F:RNA binding"/>
    <property type="evidence" value="ECO:0007669"/>
    <property type="project" value="InterPro"/>
</dbReference>
<keyword evidence="4" id="KW-1185">Reference proteome</keyword>
<dbReference type="InterPro" id="IPR020103">
    <property type="entry name" value="PsdUridine_synth_cat_dom_sf"/>
</dbReference>
<reference evidence="3 4" key="1">
    <citation type="submission" date="2014-11" db="EMBL/GenBank/DDBJ databases">
        <authorList>
            <person name="Zhu J."/>
            <person name="Qi W."/>
            <person name="Song R."/>
        </authorList>
    </citation>
    <scope>NUCLEOTIDE SEQUENCE [LARGE SCALE GENOMIC DNA]</scope>
</reference>
<dbReference type="Proteomes" id="UP000041254">
    <property type="component" value="Unassembled WGS sequence"/>
</dbReference>
<name>A0A0G4FI51_VITBC</name>
<keyword evidence="1" id="KW-0413">Isomerase</keyword>
<dbReference type="GO" id="GO:0001522">
    <property type="term" value="P:pseudouridine synthesis"/>
    <property type="evidence" value="ECO:0007669"/>
    <property type="project" value="InterPro"/>
</dbReference>
<accession>A0A0G4FI51</accession>
<dbReference type="VEuPathDB" id="CryptoDB:Vbra_5884"/>
<protein>
    <recommendedName>
        <fullName evidence="5">tRNA pseudouridine synthase</fullName>
    </recommendedName>
</protein>
<dbReference type="InParanoid" id="A0A0G4FI51"/>
<dbReference type="GO" id="GO:0009982">
    <property type="term" value="F:pseudouridine synthase activity"/>
    <property type="evidence" value="ECO:0007669"/>
    <property type="project" value="InterPro"/>
</dbReference>
<evidence type="ECO:0000256" key="2">
    <source>
        <dbReference type="SAM" id="MobiDB-lite"/>
    </source>
</evidence>
<dbReference type="AlphaFoldDB" id="A0A0G4FI51"/>
<evidence type="ECO:0000313" key="4">
    <source>
        <dbReference type="Proteomes" id="UP000041254"/>
    </source>
</evidence>
<evidence type="ECO:0000256" key="1">
    <source>
        <dbReference type="ARBA" id="ARBA00023235"/>
    </source>
</evidence>
<evidence type="ECO:0008006" key="5">
    <source>
        <dbReference type="Google" id="ProtNLM"/>
    </source>
</evidence>
<proteinExistence type="predicted"/>
<feature type="region of interest" description="Disordered" evidence="2">
    <location>
        <begin position="439"/>
        <end position="474"/>
    </location>
</feature>
<organism evidence="3 4">
    <name type="scientific">Vitrella brassicaformis (strain CCMP3155)</name>
    <dbReference type="NCBI Taxonomy" id="1169540"/>
    <lineage>
        <taxon>Eukaryota</taxon>
        <taxon>Sar</taxon>
        <taxon>Alveolata</taxon>
        <taxon>Colpodellida</taxon>
        <taxon>Vitrellaceae</taxon>
        <taxon>Vitrella</taxon>
    </lineage>
</organism>